<organism evidence="10">
    <name type="scientific">Thrips palmi</name>
    <name type="common">Melon thrips</name>
    <dbReference type="NCBI Taxonomy" id="161013"/>
    <lineage>
        <taxon>Eukaryota</taxon>
        <taxon>Metazoa</taxon>
        <taxon>Ecdysozoa</taxon>
        <taxon>Arthropoda</taxon>
        <taxon>Hexapoda</taxon>
        <taxon>Insecta</taxon>
        <taxon>Pterygota</taxon>
        <taxon>Neoptera</taxon>
        <taxon>Paraneoptera</taxon>
        <taxon>Thysanoptera</taxon>
        <taxon>Terebrantia</taxon>
        <taxon>Thripoidea</taxon>
        <taxon>Thripidae</taxon>
        <taxon>Thrips</taxon>
    </lineage>
</organism>
<evidence type="ECO:0000256" key="1">
    <source>
        <dbReference type="ARBA" id="ARBA00004496"/>
    </source>
</evidence>
<keyword evidence="9" id="KW-1185">Reference proteome</keyword>
<comment type="subcellular location">
    <subcellularLocation>
        <location evidence="1 8">Cytoplasm</location>
    </subcellularLocation>
</comment>
<protein>
    <recommendedName>
        <fullName evidence="3 8">Signal recognition particle 14 kDa protein</fullName>
        <shortName evidence="8">SRP14</shortName>
    </recommendedName>
</protein>
<dbReference type="InterPro" id="IPR003210">
    <property type="entry name" value="Signal_recog_particle_SRP14"/>
</dbReference>
<comment type="function">
    <text evidence="8">Component of the signal recognition particle (SRP) complex, a ribonucleoprotein complex that mediates the cotranslational targeting of secretory and membrane proteins to the endoplasmic reticulum (ER). SRP9 together with SRP14 and the Alu portion of the SRP RNA, constitutes the elongation arrest domain of SRP. The complex of SRP9 and SRP14 is required for SRP RNA binding.</text>
</comment>
<dbReference type="Proteomes" id="UP000515158">
    <property type="component" value="Unplaced"/>
</dbReference>
<dbReference type="InParanoid" id="A0A6P9A3K5"/>
<keyword evidence="4 8" id="KW-0963">Cytoplasm</keyword>
<dbReference type="InterPro" id="IPR009018">
    <property type="entry name" value="Signal_recog_particle_SRP9/14"/>
</dbReference>
<evidence type="ECO:0000256" key="7">
    <source>
        <dbReference type="ARBA" id="ARBA00023274"/>
    </source>
</evidence>
<keyword evidence="6 8" id="KW-0733">Signal recognition particle</keyword>
<comment type="similarity">
    <text evidence="2 8">Belongs to the SRP14 family.</text>
</comment>
<dbReference type="GO" id="GO:0008312">
    <property type="term" value="F:7S RNA binding"/>
    <property type="evidence" value="ECO:0007669"/>
    <property type="project" value="UniProtKB-UniRule"/>
</dbReference>
<dbReference type="RefSeq" id="XP_034251281.1">
    <property type="nucleotide sequence ID" value="XM_034395390.1"/>
</dbReference>
<dbReference type="FunCoup" id="A0A6P9A3K5">
    <property type="interactions" value="1067"/>
</dbReference>
<proteinExistence type="inferred from homology"/>
<evidence type="ECO:0000313" key="9">
    <source>
        <dbReference type="Proteomes" id="UP000515158"/>
    </source>
</evidence>
<dbReference type="FunFam" id="3.30.720.10:FF:000003">
    <property type="entry name" value="Signal recognition particle 14"/>
    <property type="match status" value="1"/>
</dbReference>
<dbReference type="GO" id="GO:0006614">
    <property type="term" value="P:SRP-dependent cotranslational protein targeting to membrane"/>
    <property type="evidence" value="ECO:0007669"/>
    <property type="project" value="UniProtKB-UniRule"/>
</dbReference>
<evidence type="ECO:0000256" key="6">
    <source>
        <dbReference type="ARBA" id="ARBA00023135"/>
    </source>
</evidence>
<keyword evidence="5 8" id="KW-0694">RNA-binding</keyword>
<evidence type="ECO:0000256" key="5">
    <source>
        <dbReference type="ARBA" id="ARBA00022884"/>
    </source>
</evidence>
<dbReference type="SUPFAM" id="SSF54762">
    <property type="entry name" value="Signal recognition particle alu RNA binding heterodimer, SRP9/14"/>
    <property type="match status" value="1"/>
</dbReference>
<dbReference type="GeneID" id="117651386"/>
<dbReference type="KEGG" id="tpal:117651386"/>
<dbReference type="OrthoDB" id="19209at2759"/>
<accession>A0A6P9A3K5</accession>
<dbReference type="GO" id="GO:0005786">
    <property type="term" value="C:signal recognition particle, endoplasmic reticulum targeting"/>
    <property type="evidence" value="ECO:0007669"/>
    <property type="project" value="UniProtKB-UniRule"/>
</dbReference>
<evidence type="ECO:0000256" key="8">
    <source>
        <dbReference type="RuleBase" id="RU368100"/>
    </source>
</evidence>
<dbReference type="Gene3D" id="3.30.720.10">
    <property type="entry name" value="Signal recognition particle alu RNA binding heterodimer, srp9/1"/>
    <property type="match status" value="1"/>
</dbReference>
<sequence>MVLLDQDGFLNALTKMFQKSRYSGTVTLCFKRFDGHERPKPREGKKPLPEPEEYLCLIRAKCGSKTISTVVPSKDVSKFQMAYSTLLKGNLDGLKKTKKVKTKSKATQ</sequence>
<evidence type="ECO:0000256" key="2">
    <source>
        <dbReference type="ARBA" id="ARBA00010349"/>
    </source>
</evidence>
<dbReference type="GO" id="GO:0030942">
    <property type="term" value="F:endoplasmic reticulum signal peptide binding"/>
    <property type="evidence" value="ECO:0007669"/>
    <property type="project" value="UniProtKB-UniRule"/>
</dbReference>
<evidence type="ECO:0000256" key="4">
    <source>
        <dbReference type="ARBA" id="ARBA00022490"/>
    </source>
</evidence>
<reference evidence="10" key="1">
    <citation type="submission" date="2025-08" db="UniProtKB">
        <authorList>
            <consortium name="RefSeq"/>
        </authorList>
    </citation>
    <scope>IDENTIFICATION</scope>
    <source>
        <tissue evidence="10">Total insect</tissue>
    </source>
</reference>
<dbReference type="AlphaFoldDB" id="A0A6P9A3K5"/>
<gene>
    <name evidence="10" type="primary">LOC117651386</name>
</gene>
<keyword evidence="7 8" id="KW-0687">Ribonucleoprotein</keyword>
<comment type="subunit">
    <text evidence="8">Heterodimer with SRP9; binds RNA as heterodimer. Component of a signal recognition particle (SRP) complex that consists of a 7SL RNA molecule of 300 nucleotides and six protein subunits: SRP72, SRP68, SRP54, SRP19, SRP14 and SRP9.</text>
</comment>
<dbReference type="PANTHER" id="PTHR12013">
    <property type="entry name" value="SIGNAL RECOGNITION PARTICLE 14 KD PROTEIN"/>
    <property type="match status" value="1"/>
</dbReference>
<evidence type="ECO:0000256" key="3">
    <source>
        <dbReference type="ARBA" id="ARBA00017926"/>
    </source>
</evidence>
<evidence type="ECO:0000313" key="10">
    <source>
        <dbReference type="RefSeq" id="XP_034251281.1"/>
    </source>
</evidence>
<dbReference type="CTD" id="6727"/>
<dbReference type="Pfam" id="PF02290">
    <property type="entry name" value="SRP14"/>
    <property type="match status" value="1"/>
</dbReference>
<name>A0A6P9A3K5_THRPL</name>